<evidence type="ECO:0000256" key="1">
    <source>
        <dbReference type="SAM" id="SignalP"/>
    </source>
</evidence>
<proteinExistence type="predicted"/>
<evidence type="ECO:0000313" key="2">
    <source>
        <dbReference type="EMBL" id="KGT78492.1"/>
    </source>
</evidence>
<dbReference type="STRING" id="375.BKD09_RS32870"/>
<protein>
    <submittedName>
        <fullName evidence="2">Uncharacterized protein</fullName>
    </submittedName>
</protein>
<name>A0A0A3XVP0_BRAJP</name>
<gene>
    <name evidence="2" type="ORF">MA20_13820</name>
</gene>
<accession>A0A0A3XVP0</accession>
<dbReference type="RefSeq" id="WP_028155795.1">
    <property type="nucleotide sequence ID" value="NZ_CP081350.1"/>
</dbReference>
<dbReference type="EMBL" id="JRPN01000014">
    <property type="protein sequence ID" value="KGT78492.1"/>
    <property type="molecule type" value="Genomic_DNA"/>
</dbReference>
<reference evidence="2 3" key="1">
    <citation type="submission" date="2014-09" db="EMBL/GenBank/DDBJ databases">
        <title>Draft genome of Bradyrhizobium japonicum Is-34.</title>
        <authorList>
            <person name="Tsurumaru H."/>
            <person name="Yamakawa T."/>
            <person name="Hashimoto S."/>
            <person name="Okizaki K."/>
            <person name="Kanesaki Y."/>
            <person name="Yoshikawa H."/>
            <person name="Yajima S."/>
        </authorList>
    </citation>
    <scope>NUCLEOTIDE SEQUENCE [LARGE SCALE GENOMIC DNA]</scope>
    <source>
        <strain evidence="2 3">Is-34</strain>
    </source>
</reference>
<dbReference type="Proteomes" id="UP000030377">
    <property type="component" value="Unassembled WGS sequence"/>
</dbReference>
<dbReference type="PROSITE" id="PS51257">
    <property type="entry name" value="PROKAR_LIPOPROTEIN"/>
    <property type="match status" value="1"/>
</dbReference>
<dbReference type="AlphaFoldDB" id="A0A0A3XVP0"/>
<feature type="chain" id="PRO_5005167811" evidence="1">
    <location>
        <begin position="22"/>
        <end position="233"/>
    </location>
</feature>
<comment type="caution">
    <text evidence="2">The sequence shown here is derived from an EMBL/GenBank/DDBJ whole genome shotgun (WGS) entry which is preliminary data.</text>
</comment>
<evidence type="ECO:0000313" key="3">
    <source>
        <dbReference type="Proteomes" id="UP000030377"/>
    </source>
</evidence>
<feature type="signal peptide" evidence="1">
    <location>
        <begin position="1"/>
        <end position="21"/>
    </location>
</feature>
<organism evidence="2 3">
    <name type="scientific">Bradyrhizobium japonicum</name>
    <dbReference type="NCBI Taxonomy" id="375"/>
    <lineage>
        <taxon>Bacteria</taxon>
        <taxon>Pseudomonadati</taxon>
        <taxon>Pseudomonadota</taxon>
        <taxon>Alphaproteobacteria</taxon>
        <taxon>Hyphomicrobiales</taxon>
        <taxon>Nitrobacteraceae</taxon>
        <taxon>Bradyrhizobium</taxon>
    </lineage>
</organism>
<keyword evidence="1" id="KW-0732">Signal</keyword>
<sequence length="233" mass="21763">MIRIVLATTIALLLGCPSSEAQVSTMGTTAMGLPTVPGAIVTSPLNSPGPFSATTEPGVPDTTLAPVPLASDPTTPGTVVVCATPSTSPMPVPATPIVSSIGSSASGIGAPLLPVTGQTGSSTGTIPAAAPAGTGTTVACSSTPGGLATSAASLPLSIPQVPSSLAPGTILADTSAGGGTGIDPNAAVMPSPNSTACAEGVSMNLAAPATVLPANASGAAPTPGVSPILPPGC</sequence>